<dbReference type="EMBL" id="RSCL01000001">
    <property type="protein sequence ID" value="RUT09878.1"/>
    <property type="molecule type" value="Genomic_DNA"/>
</dbReference>
<name>A0A433VUV1_9CYAN</name>
<dbReference type="SUPFAM" id="SSF52540">
    <property type="entry name" value="P-loop containing nucleoside triphosphate hydrolases"/>
    <property type="match status" value="1"/>
</dbReference>
<dbReference type="InterPro" id="IPR058018">
    <property type="entry name" value="AAA_lid_TANC1/2"/>
</dbReference>
<sequence>MICAGIMTPSLGANSLVSAGIGVISNIFSNELPKYLEEVLRHSSEILQHRDLTEVVGLAIAVVIDSVAKEFSQYSLELHKISWNTGKNWWLWTTESGDDIPIPPIRENQLILIFSKKTEEFEKVRLLEQKDWQDIFNWLCVLNNVEIPEELRKHVAEKLYTTFPRAVREVLKDDAGRGGQAYKEMQLLLMSKIIDATQDLQKNDSYILERLGKTASKKDVQDALALILEALNRSVTSQSFYEHIIKIETKLDGLAVLLKQNQPFYPDFEDYINEKIQDFVGRQFVFNEIKNFLLNQKKGYFLIEADPGFGKSAIIAKLIRLAKCIGYFNIIRQNRVTTEQFIESVCQQLISRYQLTNYSTPIHPDNLRDGTFFSKLLQEASKKLGIQEKLIIAIDALDEVDISNYRSGVNVLYLPESLPNGVYIILTKRPQKLPLVVNNVKNFNLRGYESNCRQDVESYIKLRINQKQALQNWIQSQQVTNANFVTILADKSENNFMYLHYILPEIESNSYQSLNINNLPQGLQSYYYQHWQRMGMISQPLPMDKVDIVYRLAISLEPVSVRMLAQLSKKQPFIVQRVLDEWGQFLHKVKVGNESRYSIYHKSFQDFLLSDEIAGAYEDEIS</sequence>
<dbReference type="PANTHER" id="PTHR19871:SF14">
    <property type="entry name" value="DUF4062 DOMAIN-CONTAINING PROTEIN"/>
    <property type="match status" value="1"/>
</dbReference>
<keyword evidence="5" id="KW-1185">Reference proteome</keyword>
<reference evidence="4" key="2">
    <citation type="journal article" date="2019" name="Genome Biol. Evol.">
        <title>Day and night: Metabolic profiles and evolutionary relationships of six axenic non-marine cyanobacteria.</title>
        <authorList>
            <person name="Will S.E."/>
            <person name="Henke P."/>
            <person name="Boedeker C."/>
            <person name="Huang S."/>
            <person name="Brinkmann H."/>
            <person name="Rohde M."/>
            <person name="Jarek M."/>
            <person name="Friedl T."/>
            <person name="Seufert S."/>
            <person name="Schumacher M."/>
            <person name="Overmann J."/>
            <person name="Neumann-Schaal M."/>
            <person name="Petersen J."/>
        </authorList>
    </citation>
    <scope>NUCLEOTIDE SEQUENCE [LARGE SCALE GENOMIC DNA]</scope>
    <source>
        <strain evidence="4">PCC 7102</strain>
    </source>
</reference>
<reference evidence="4" key="1">
    <citation type="submission" date="2018-12" db="EMBL/GenBank/DDBJ databases">
        <authorList>
            <person name="Will S."/>
            <person name="Neumann-Schaal M."/>
            <person name="Henke P."/>
        </authorList>
    </citation>
    <scope>NUCLEOTIDE SEQUENCE</scope>
    <source>
        <strain evidence="4">PCC 7102</strain>
    </source>
</reference>
<feature type="domain" description="TANC1/2-like AAA+ ATPase lid" evidence="3">
    <location>
        <begin position="450"/>
        <end position="528"/>
    </location>
</feature>
<evidence type="ECO:0000313" key="4">
    <source>
        <dbReference type="EMBL" id="RUT09878.1"/>
    </source>
</evidence>
<gene>
    <name evidence="4" type="ORF">DSM106972_003730</name>
</gene>
<evidence type="ECO:0000313" key="5">
    <source>
        <dbReference type="Proteomes" id="UP000271624"/>
    </source>
</evidence>
<dbReference type="AlphaFoldDB" id="A0A433VUV1"/>
<dbReference type="InterPro" id="IPR052752">
    <property type="entry name" value="NACHT-WD_repeat"/>
</dbReference>
<dbReference type="InterPro" id="IPR027417">
    <property type="entry name" value="P-loop_NTPase"/>
</dbReference>
<dbReference type="Proteomes" id="UP000271624">
    <property type="component" value="Unassembled WGS sequence"/>
</dbReference>
<evidence type="ECO:0000259" key="2">
    <source>
        <dbReference type="Pfam" id="PF24883"/>
    </source>
</evidence>
<keyword evidence="1" id="KW-0677">Repeat</keyword>
<protein>
    <recommendedName>
        <fullName evidence="6">NACHT domain-containing protein</fullName>
    </recommendedName>
</protein>
<feature type="domain" description="Nephrocystin 3-like N-terminal" evidence="2">
    <location>
        <begin position="289"/>
        <end position="403"/>
    </location>
</feature>
<accession>A0A433VUV1</accession>
<dbReference type="InterPro" id="IPR056884">
    <property type="entry name" value="NPHP3-like_N"/>
</dbReference>
<comment type="caution">
    <text evidence="4">The sequence shown here is derived from an EMBL/GenBank/DDBJ whole genome shotgun (WGS) entry which is preliminary data.</text>
</comment>
<evidence type="ECO:0000256" key="1">
    <source>
        <dbReference type="ARBA" id="ARBA00022737"/>
    </source>
</evidence>
<organism evidence="4 5">
    <name type="scientific">Dulcicalothrix desertica PCC 7102</name>
    <dbReference type="NCBI Taxonomy" id="232991"/>
    <lineage>
        <taxon>Bacteria</taxon>
        <taxon>Bacillati</taxon>
        <taxon>Cyanobacteriota</taxon>
        <taxon>Cyanophyceae</taxon>
        <taxon>Nostocales</taxon>
        <taxon>Calotrichaceae</taxon>
        <taxon>Dulcicalothrix</taxon>
    </lineage>
</organism>
<dbReference type="PANTHER" id="PTHR19871">
    <property type="entry name" value="BETA TRANSDUCIN-RELATED PROTEIN"/>
    <property type="match status" value="1"/>
</dbReference>
<dbReference type="Pfam" id="PF24883">
    <property type="entry name" value="NPHP3_N"/>
    <property type="match status" value="1"/>
</dbReference>
<evidence type="ECO:0008006" key="6">
    <source>
        <dbReference type="Google" id="ProtNLM"/>
    </source>
</evidence>
<evidence type="ECO:0000259" key="3">
    <source>
        <dbReference type="Pfam" id="PF25520"/>
    </source>
</evidence>
<proteinExistence type="predicted"/>
<dbReference type="Pfam" id="PF25520">
    <property type="entry name" value="AAA_lid_TANC1"/>
    <property type="match status" value="1"/>
</dbReference>
<dbReference type="Gene3D" id="3.40.50.300">
    <property type="entry name" value="P-loop containing nucleotide triphosphate hydrolases"/>
    <property type="match status" value="1"/>
</dbReference>